<reference evidence="3" key="1">
    <citation type="submission" date="2015-09" db="EMBL/GenBank/DDBJ databases">
        <title>Draft Genome Sequences of Two Novel Amoeba-resistant Intranuclear Bacteria, Candidatus Berkiella cookevillensis and Candidatus Berkiella aquae.</title>
        <authorList>
            <person name="Mehari Y.T."/>
            <person name="Arivett B.A."/>
            <person name="Farone A.L."/>
            <person name="Gunderson J.H."/>
            <person name="Farone M.B."/>
        </authorList>
    </citation>
    <scope>NUCLEOTIDE SEQUENCE [LARGE SCALE GENOMIC DNA]</scope>
    <source>
        <strain evidence="3">CC99</strain>
    </source>
</reference>
<organism evidence="3">
    <name type="scientific">Candidatus Berkiella cookevillensis</name>
    <dbReference type="NCBI Taxonomy" id="437022"/>
    <lineage>
        <taxon>Bacteria</taxon>
        <taxon>Pseudomonadati</taxon>
        <taxon>Pseudomonadota</taxon>
        <taxon>Gammaproteobacteria</taxon>
        <taxon>Candidatus Berkiellales</taxon>
        <taxon>Candidatus Berkiellaceae</taxon>
        <taxon>Candidatus Berkiella</taxon>
    </lineage>
</organism>
<evidence type="ECO:0000256" key="2">
    <source>
        <dbReference type="PROSITE-ProRule" id="PRU00339"/>
    </source>
</evidence>
<evidence type="ECO:0000256" key="1">
    <source>
        <dbReference type="ARBA" id="ARBA00022679"/>
    </source>
</evidence>
<dbReference type="InterPro" id="IPR011990">
    <property type="entry name" value="TPR-like_helical_dom_sf"/>
</dbReference>
<keyword evidence="3" id="KW-0449">Lipoprotein</keyword>
<dbReference type="InterPro" id="IPR027417">
    <property type="entry name" value="P-loop_NTPase"/>
</dbReference>
<dbReference type="Pfam" id="PF13414">
    <property type="entry name" value="TPR_11"/>
    <property type="match status" value="1"/>
</dbReference>
<dbReference type="PROSITE" id="PS50005">
    <property type="entry name" value="TPR"/>
    <property type="match status" value="3"/>
</dbReference>
<dbReference type="InterPro" id="IPR026634">
    <property type="entry name" value="TPST-like"/>
</dbReference>
<keyword evidence="2" id="KW-0802">TPR repeat</keyword>
<dbReference type="PROSITE" id="PS50293">
    <property type="entry name" value="TPR_REGION"/>
    <property type="match status" value="1"/>
</dbReference>
<dbReference type="PANTHER" id="PTHR12788:SF10">
    <property type="entry name" value="PROTEIN-TYROSINE SULFOTRANSFERASE"/>
    <property type="match status" value="1"/>
</dbReference>
<gene>
    <name evidence="4" type="ORF">CC99x_001380</name>
    <name evidence="3" type="ORF">CC99x_00564</name>
</gene>
<dbReference type="Gene3D" id="1.25.40.10">
    <property type="entry name" value="Tetratricopeptide repeat domain"/>
    <property type="match status" value="1"/>
</dbReference>
<dbReference type="InterPro" id="IPR019734">
    <property type="entry name" value="TPR_rpt"/>
</dbReference>
<dbReference type="Proteomes" id="UP000051494">
    <property type="component" value="Unassembled WGS sequence"/>
</dbReference>
<dbReference type="STRING" id="437022.CC99x_00564"/>
<dbReference type="SUPFAM" id="SSF52540">
    <property type="entry name" value="P-loop containing nucleoside triphosphate hydrolases"/>
    <property type="match status" value="1"/>
</dbReference>
<dbReference type="EMBL" id="LKHV02000001">
    <property type="protein sequence ID" value="MCS5707549.1"/>
    <property type="molecule type" value="Genomic_DNA"/>
</dbReference>
<evidence type="ECO:0000313" key="3">
    <source>
        <dbReference type="EMBL" id="KRG19552.1"/>
    </source>
</evidence>
<comment type="caution">
    <text evidence="3">The sequence shown here is derived from an EMBL/GenBank/DDBJ whole genome shotgun (WGS) entry which is preliminary data.</text>
</comment>
<dbReference type="PANTHER" id="PTHR12788">
    <property type="entry name" value="PROTEIN-TYROSINE SULFOTRANSFERASE 2"/>
    <property type="match status" value="1"/>
</dbReference>
<protein>
    <submittedName>
        <fullName evidence="3">Lipoprotein NlpI</fullName>
    </submittedName>
    <submittedName>
        <fullName evidence="4">Sulfotransferase</fullName>
    </submittedName>
</protein>
<dbReference type="Pfam" id="PF13181">
    <property type="entry name" value="TPR_8"/>
    <property type="match status" value="1"/>
</dbReference>
<dbReference type="GO" id="GO:0008476">
    <property type="term" value="F:protein-tyrosine sulfotransferase activity"/>
    <property type="evidence" value="ECO:0007669"/>
    <property type="project" value="InterPro"/>
</dbReference>
<feature type="repeat" description="TPR" evidence="2">
    <location>
        <begin position="75"/>
        <end position="108"/>
    </location>
</feature>
<accession>A0A0Q9YG89</accession>
<dbReference type="OrthoDB" id="9766687at2"/>
<keyword evidence="5" id="KW-1185">Reference proteome</keyword>
<sequence>MSLLNQTLKKANQLIIAKQYNKAIHLITPLLQSHQDTDILVTSYALLGKSFYKTEAFDLAIENFQKAIQLSPEDDRLYYYIGITYLALNHLISAEESFQKAILLNPNRENYFLNLGATCRHLEKLDAAEKCYRSILALNPNSTKAYRNMSLCIRYESIDHPDRHHIEQIMQHQKLSNEEKAQCYFSLGKIFRDCNIIDKAIDYYSVGNFFKHKTHSFNVSQYTQKIDSIIKLFPESIFSVQREASEQTPIFIIGIPRSGKTLVEKCLSKHKMVFALEEFGMIDKLVFNSGRENHYINLFSDMKRDLTIALTENLAKHYKKQMAMRARSYLKNSNFSFSQGADSLSSAVYADVNEQHKRSCNEGAMKNGIFEIAPTQAFDYFTDTTPCNFRYLGFIAMMFPNAKLIHVVRDPLDHILQIFFKYFSTGNFWAYDIANIVQYYIEYRRIMTYWEKTLKLDIKTIQYESLIQDPAKTIQDIYEFTGLGKEMPEGMKQFQDALHDNEIHLWQQYQNYFSQYNYHLEKLKLFS</sequence>
<feature type="repeat" description="TPR" evidence="2">
    <location>
        <begin position="109"/>
        <end position="142"/>
    </location>
</feature>
<evidence type="ECO:0000313" key="4">
    <source>
        <dbReference type="EMBL" id="MCS5707549.1"/>
    </source>
</evidence>
<dbReference type="RefSeq" id="WP_057623445.1">
    <property type="nucleotide sequence ID" value="NZ_LKHV02000001.1"/>
</dbReference>
<dbReference type="Pfam" id="PF13469">
    <property type="entry name" value="Sulfotransfer_3"/>
    <property type="match status" value="1"/>
</dbReference>
<reference evidence="4" key="2">
    <citation type="journal article" date="2016" name="Genome Announc.">
        <title>Draft Genome Sequences of Two Novel Amoeba-Resistant Intranuclear Bacteria, 'Candidatus Berkiella cookevillensis' and 'Candidatus Berkiella aquae'.</title>
        <authorList>
            <person name="Mehari Y.T."/>
            <person name="Arivett B.A."/>
            <person name="Farone A.L."/>
            <person name="Gunderson J.H."/>
            <person name="Farone M.B."/>
        </authorList>
    </citation>
    <scope>NUCLEOTIDE SEQUENCE</scope>
    <source>
        <strain evidence="4">CC99</strain>
    </source>
</reference>
<name>A0A0Q9YG89_9GAMM</name>
<reference evidence="4" key="3">
    <citation type="submission" date="2021-06" db="EMBL/GenBank/DDBJ databases">
        <title>Genomic Description and Analysis of Intracellular Bacteria, Candidatus Berkiella cookevillensis and Candidatus Berkiella aquae.</title>
        <authorList>
            <person name="Kidane D.T."/>
            <person name="Mehari Y.T."/>
            <person name="Rice F.C."/>
            <person name="Arivett B.A."/>
            <person name="Farone A.L."/>
            <person name="Berk S.G."/>
            <person name="Farone M.B."/>
        </authorList>
    </citation>
    <scope>NUCLEOTIDE SEQUENCE</scope>
    <source>
        <strain evidence="4">CC99</strain>
    </source>
</reference>
<evidence type="ECO:0000313" key="5">
    <source>
        <dbReference type="Proteomes" id="UP000051494"/>
    </source>
</evidence>
<proteinExistence type="predicted"/>
<dbReference type="EMBL" id="LKHV01000002">
    <property type="protein sequence ID" value="KRG19552.1"/>
    <property type="molecule type" value="Genomic_DNA"/>
</dbReference>
<feature type="repeat" description="TPR" evidence="2">
    <location>
        <begin position="41"/>
        <end position="74"/>
    </location>
</feature>
<dbReference type="AlphaFoldDB" id="A0A0Q9YG89"/>
<keyword evidence="1" id="KW-0808">Transferase</keyword>
<dbReference type="SUPFAM" id="SSF48452">
    <property type="entry name" value="TPR-like"/>
    <property type="match status" value="1"/>
</dbReference>
<dbReference type="Gene3D" id="3.40.50.300">
    <property type="entry name" value="P-loop containing nucleotide triphosphate hydrolases"/>
    <property type="match status" value="1"/>
</dbReference>
<dbReference type="SMART" id="SM00028">
    <property type="entry name" value="TPR"/>
    <property type="match status" value="3"/>
</dbReference>